<reference evidence="6" key="1">
    <citation type="submission" date="2022-11" db="UniProtKB">
        <authorList>
            <consortium name="WormBaseParasite"/>
        </authorList>
    </citation>
    <scope>IDENTIFICATION</scope>
</reference>
<evidence type="ECO:0000256" key="2">
    <source>
        <dbReference type="ARBA" id="ARBA00023242"/>
    </source>
</evidence>
<protein>
    <submittedName>
        <fullName evidence="6">Potential DNA-binding domain-containing protein</fullName>
    </submittedName>
</protein>
<sequence>LPEIRSHQNQNLTEYDFPASTFSSNLPSSLYFINSEKIPRHYDIDRLEQKLAAETEDENELVKFQRDYANDFDANFSTMKRKQKVIKLRQKRQKVRIDGVFRKVRAVDTMCRVVESYDFDWTDLFPLGLEPSDDESSSDDSFPSFDDDHHVSNSLNDNKHSRNRLELYLLKKKLRLESARLVQRAKLCIPINMAAKNYVNYTGAALRIRRVNKGRGNFEGKIRENRFKKCAQILQHQITRDGKRHLFNARCQNFCLPWAVYCADHIAYSVTQQLFAYCKWRFCNVAVPATDALLFEGFCRRHYLEKQKMAHNLNSGHSNQ</sequence>
<feature type="domain" description="KANL2-like probable zinc-finger" evidence="4">
    <location>
        <begin position="248"/>
        <end position="302"/>
    </location>
</feature>
<dbReference type="WBParaSite" id="scaffold39842_cov473.g23638">
    <property type="protein sequence ID" value="scaffold39842_cov473.g23638"/>
    <property type="gene ID" value="scaffold39842_cov473.g23638"/>
</dbReference>
<evidence type="ECO:0000256" key="3">
    <source>
        <dbReference type="SAM" id="MobiDB-lite"/>
    </source>
</evidence>
<feature type="region of interest" description="Disordered" evidence="3">
    <location>
        <begin position="132"/>
        <end position="157"/>
    </location>
</feature>
<dbReference type="Proteomes" id="UP000887561">
    <property type="component" value="Unplaced"/>
</dbReference>
<dbReference type="AlphaFoldDB" id="A0A915ML57"/>
<dbReference type="InterPro" id="IPR025927">
    <property type="entry name" value="Znf_KANL2-like"/>
</dbReference>
<proteinExistence type="predicted"/>
<evidence type="ECO:0000313" key="5">
    <source>
        <dbReference type="Proteomes" id="UP000887561"/>
    </source>
</evidence>
<name>A0A915ML57_MELJA</name>
<evidence type="ECO:0000256" key="1">
    <source>
        <dbReference type="ARBA" id="ARBA00004123"/>
    </source>
</evidence>
<comment type="subcellular location">
    <subcellularLocation>
        <location evidence="1">Nucleus</location>
    </subcellularLocation>
</comment>
<dbReference type="GO" id="GO:0005634">
    <property type="term" value="C:nucleus"/>
    <property type="evidence" value="ECO:0007669"/>
    <property type="project" value="UniProtKB-SubCell"/>
</dbReference>
<accession>A0A915ML57</accession>
<dbReference type="Pfam" id="PF13891">
    <property type="entry name" value="zf-C3HC3H_KANSL2"/>
    <property type="match status" value="1"/>
</dbReference>
<organism evidence="5 6">
    <name type="scientific">Meloidogyne javanica</name>
    <name type="common">Root-knot nematode worm</name>
    <dbReference type="NCBI Taxonomy" id="6303"/>
    <lineage>
        <taxon>Eukaryota</taxon>
        <taxon>Metazoa</taxon>
        <taxon>Ecdysozoa</taxon>
        <taxon>Nematoda</taxon>
        <taxon>Chromadorea</taxon>
        <taxon>Rhabditida</taxon>
        <taxon>Tylenchina</taxon>
        <taxon>Tylenchomorpha</taxon>
        <taxon>Tylenchoidea</taxon>
        <taxon>Meloidogynidae</taxon>
        <taxon>Meloidogyninae</taxon>
        <taxon>Meloidogyne</taxon>
        <taxon>Meloidogyne incognita group</taxon>
    </lineage>
</organism>
<keyword evidence="2" id="KW-0539">Nucleus</keyword>
<feature type="compositionally biased region" description="Basic and acidic residues" evidence="3">
    <location>
        <begin position="146"/>
        <end position="157"/>
    </location>
</feature>
<keyword evidence="5" id="KW-1185">Reference proteome</keyword>
<evidence type="ECO:0000259" key="4">
    <source>
        <dbReference type="Pfam" id="PF13891"/>
    </source>
</evidence>
<evidence type="ECO:0000313" key="6">
    <source>
        <dbReference type="WBParaSite" id="scaffold39842_cov473.g23638"/>
    </source>
</evidence>